<sequence length="410" mass="46671">MSPDELSRNLPVRMHWFGLWFRPVAVERDYRLETVGLQRVQARLALVTGVLLYLLHGLVDVWFHGDHQPFFWVVRALVTAAGLTALVYTFLPSFTRLSQRVLTLVSLAPSLGILFMLAFLSGTTFMEYLAGLMLVMIWIFLFIGLSFVRALLINLLVLVLFNGLFLAGIQPLGEILVRYNFYLVSTLLICGFSAYALERQRRQLYLRRQELESERNRHRDRALHDHLTNLPNRYQMEQRLEQAMARARRHGRLGAGLFIDLDRFKPVNDSYGHEAGDRVLRQVAQRLQACVRESDSVARMGGDEFFVLLEDLETSERIHEVALRIIEALSQPFPIDEQDPQSPLVTVGASIGICEFPDMTASPPEVIDHADRAMYEVKRSGRNGYCFHRATGPGEVIHPRGAQTAQLPVA</sequence>
<dbReference type="InterPro" id="IPR052163">
    <property type="entry name" value="DGC-Regulatory_Protein"/>
</dbReference>
<dbReference type="InterPro" id="IPR043128">
    <property type="entry name" value="Rev_trsase/Diguanyl_cyclase"/>
</dbReference>
<feature type="domain" description="GGDEF" evidence="4">
    <location>
        <begin position="252"/>
        <end position="390"/>
    </location>
</feature>
<evidence type="ECO:0000313" key="5">
    <source>
        <dbReference type="EMBL" id="ACL71595.1"/>
    </source>
</evidence>
<dbReference type="PROSITE" id="PS50887">
    <property type="entry name" value="GGDEF"/>
    <property type="match status" value="1"/>
</dbReference>
<dbReference type="eggNOG" id="COG2199">
    <property type="taxonomic scope" value="Bacteria"/>
</dbReference>
<keyword evidence="2" id="KW-0175">Coiled coil</keyword>
<feature type="transmembrane region" description="Helical" evidence="3">
    <location>
        <begin position="128"/>
        <end position="148"/>
    </location>
</feature>
<dbReference type="CDD" id="cd01949">
    <property type="entry name" value="GGDEF"/>
    <property type="match status" value="1"/>
</dbReference>
<dbReference type="EMBL" id="CP001339">
    <property type="protein sequence ID" value="ACL71595.1"/>
    <property type="molecule type" value="Genomic_DNA"/>
</dbReference>
<accession>B8GL77</accession>
<dbReference type="PANTHER" id="PTHR46663">
    <property type="entry name" value="DIGUANYLATE CYCLASE DGCT-RELATED"/>
    <property type="match status" value="1"/>
</dbReference>
<dbReference type="SMART" id="SM00267">
    <property type="entry name" value="GGDEF"/>
    <property type="match status" value="1"/>
</dbReference>
<dbReference type="InterPro" id="IPR029787">
    <property type="entry name" value="Nucleotide_cyclase"/>
</dbReference>
<evidence type="ECO:0000256" key="2">
    <source>
        <dbReference type="SAM" id="Coils"/>
    </source>
</evidence>
<dbReference type="GO" id="GO:0003824">
    <property type="term" value="F:catalytic activity"/>
    <property type="evidence" value="ECO:0007669"/>
    <property type="project" value="UniProtKB-ARBA"/>
</dbReference>
<gene>
    <name evidence="5" type="ordered locus">Tgr7_0498</name>
</gene>
<reference evidence="5 6" key="1">
    <citation type="journal article" date="2011" name="Stand. Genomic Sci.">
        <title>Complete genome sequence of 'Thioalkalivibrio sulfidophilus' HL-EbGr7.</title>
        <authorList>
            <person name="Muyzer G."/>
            <person name="Sorokin D.Y."/>
            <person name="Mavromatis K."/>
            <person name="Lapidus A."/>
            <person name="Clum A."/>
            <person name="Ivanova N."/>
            <person name="Pati A."/>
            <person name="d'Haeseleer P."/>
            <person name="Woyke T."/>
            <person name="Kyrpides N.C."/>
        </authorList>
    </citation>
    <scope>NUCLEOTIDE SEQUENCE [LARGE SCALE GENOMIC DNA]</scope>
    <source>
        <strain evidence="5 6">HL-EbGR7</strain>
    </source>
</reference>
<feature type="transmembrane region" description="Helical" evidence="3">
    <location>
        <begin position="44"/>
        <end position="63"/>
    </location>
</feature>
<feature type="transmembrane region" description="Helical" evidence="3">
    <location>
        <begin position="101"/>
        <end position="122"/>
    </location>
</feature>
<dbReference type="NCBIfam" id="TIGR00254">
    <property type="entry name" value="GGDEF"/>
    <property type="match status" value="1"/>
</dbReference>
<dbReference type="InterPro" id="IPR000160">
    <property type="entry name" value="GGDEF_dom"/>
</dbReference>
<evidence type="ECO:0000313" key="6">
    <source>
        <dbReference type="Proteomes" id="UP000002383"/>
    </source>
</evidence>
<dbReference type="Proteomes" id="UP000002383">
    <property type="component" value="Chromosome"/>
</dbReference>
<dbReference type="FunFam" id="3.30.70.270:FF:000001">
    <property type="entry name" value="Diguanylate cyclase domain protein"/>
    <property type="match status" value="1"/>
</dbReference>
<dbReference type="KEGG" id="tgr:Tgr7_0498"/>
<dbReference type="STRING" id="396588.Tgr7_0498"/>
<evidence type="ECO:0000259" key="4">
    <source>
        <dbReference type="PROSITE" id="PS50887"/>
    </source>
</evidence>
<feature type="transmembrane region" description="Helical" evidence="3">
    <location>
        <begin position="69"/>
        <end position="89"/>
    </location>
</feature>
<protein>
    <submittedName>
        <fullName evidence="5">Diguanylate cyclase</fullName>
    </submittedName>
</protein>
<keyword evidence="3" id="KW-0812">Transmembrane</keyword>
<evidence type="ECO:0000256" key="1">
    <source>
        <dbReference type="ARBA" id="ARBA00001946"/>
    </source>
</evidence>
<evidence type="ECO:0000256" key="3">
    <source>
        <dbReference type="SAM" id="Phobius"/>
    </source>
</evidence>
<keyword evidence="6" id="KW-1185">Reference proteome</keyword>
<dbReference type="PANTHER" id="PTHR46663:SF2">
    <property type="entry name" value="GGDEF DOMAIN-CONTAINING PROTEIN"/>
    <property type="match status" value="1"/>
</dbReference>
<name>B8GL77_THISH</name>
<dbReference type="Gene3D" id="3.30.70.270">
    <property type="match status" value="1"/>
</dbReference>
<keyword evidence="3" id="KW-0472">Membrane</keyword>
<dbReference type="Pfam" id="PF00990">
    <property type="entry name" value="GGDEF"/>
    <property type="match status" value="1"/>
</dbReference>
<proteinExistence type="predicted"/>
<feature type="coiled-coil region" evidence="2">
    <location>
        <begin position="194"/>
        <end position="221"/>
    </location>
</feature>
<dbReference type="HOGENOM" id="CLU_730992_0_0_6"/>
<feature type="transmembrane region" description="Helical" evidence="3">
    <location>
        <begin position="155"/>
        <end position="173"/>
    </location>
</feature>
<keyword evidence="3" id="KW-1133">Transmembrane helix</keyword>
<organism evidence="5 6">
    <name type="scientific">Thioalkalivibrio sulfidiphilus (strain HL-EbGR7)</name>
    <dbReference type="NCBI Taxonomy" id="396588"/>
    <lineage>
        <taxon>Bacteria</taxon>
        <taxon>Pseudomonadati</taxon>
        <taxon>Pseudomonadota</taxon>
        <taxon>Gammaproteobacteria</taxon>
        <taxon>Chromatiales</taxon>
        <taxon>Ectothiorhodospiraceae</taxon>
        <taxon>Thioalkalivibrio</taxon>
    </lineage>
</organism>
<dbReference type="RefSeq" id="WP_012637083.1">
    <property type="nucleotide sequence ID" value="NC_011901.1"/>
</dbReference>
<dbReference type="SUPFAM" id="SSF55073">
    <property type="entry name" value="Nucleotide cyclase"/>
    <property type="match status" value="1"/>
</dbReference>
<feature type="transmembrane region" description="Helical" evidence="3">
    <location>
        <begin position="179"/>
        <end position="197"/>
    </location>
</feature>
<comment type="cofactor">
    <cofactor evidence="1">
        <name>Mg(2+)</name>
        <dbReference type="ChEBI" id="CHEBI:18420"/>
    </cofactor>
</comment>
<dbReference type="AlphaFoldDB" id="B8GL77"/>